<evidence type="ECO:0000256" key="1">
    <source>
        <dbReference type="ARBA" id="ARBA00004141"/>
    </source>
</evidence>
<organism evidence="7 8">
    <name type="scientific">Pseudomonas spirodelae</name>
    <dbReference type="NCBI Taxonomy" id="3101751"/>
    <lineage>
        <taxon>Bacteria</taxon>
        <taxon>Pseudomonadati</taxon>
        <taxon>Pseudomonadota</taxon>
        <taxon>Gammaproteobacteria</taxon>
        <taxon>Pseudomonadales</taxon>
        <taxon>Pseudomonadaceae</taxon>
        <taxon>Pseudomonas</taxon>
    </lineage>
</organism>
<evidence type="ECO:0000256" key="3">
    <source>
        <dbReference type="ARBA" id="ARBA00022989"/>
    </source>
</evidence>
<evidence type="ECO:0000256" key="4">
    <source>
        <dbReference type="ARBA" id="ARBA00023136"/>
    </source>
</evidence>
<dbReference type="Pfam" id="PF01957">
    <property type="entry name" value="NfeD"/>
    <property type="match status" value="1"/>
</dbReference>
<dbReference type="InterPro" id="IPR002810">
    <property type="entry name" value="NfeD-like_C"/>
</dbReference>
<evidence type="ECO:0000256" key="2">
    <source>
        <dbReference type="ARBA" id="ARBA00022692"/>
    </source>
</evidence>
<keyword evidence="3 5" id="KW-1133">Transmembrane helix</keyword>
<dbReference type="PANTHER" id="PTHR33507:SF3">
    <property type="entry name" value="INNER MEMBRANE PROTEIN YBBJ"/>
    <property type="match status" value="1"/>
</dbReference>
<dbReference type="RefSeq" id="WP_322948266.1">
    <property type="nucleotide sequence ID" value="NZ_JAYEET010000009.1"/>
</dbReference>
<dbReference type="PANTHER" id="PTHR33507">
    <property type="entry name" value="INNER MEMBRANE PROTEIN YBBJ"/>
    <property type="match status" value="1"/>
</dbReference>
<gene>
    <name evidence="7" type="ORF">SOP97_03885</name>
</gene>
<dbReference type="InterPro" id="IPR052165">
    <property type="entry name" value="Membrane_assoc_protease"/>
</dbReference>
<accession>A0ABU5P644</accession>
<feature type="transmembrane region" description="Helical" evidence="5">
    <location>
        <begin position="12"/>
        <end position="34"/>
    </location>
</feature>
<keyword evidence="2 5" id="KW-0812">Transmembrane</keyword>
<sequence length="156" mass="16993">MWDFLQHLSYWNWLAFGTLLLIIEVFGAGGYLLWIGLAAASVGLLTFIFPGLPWAAQFILFGLLSVLTAVFWWQRQRSASKPSDQPGLNHRGSEFVGRTFALHEAINGGRGKIKAGDSLWLVIGEDLPAGTAVRVVGQDGVLLRVEAEHVGGTTTD</sequence>
<comment type="subcellular location">
    <subcellularLocation>
        <location evidence="1">Membrane</location>
        <topology evidence="1">Multi-pass membrane protein</topology>
    </subcellularLocation>
</comment>
<feature type="domain" description="NfeD-like C-terminal" evidence="6">
    <location>
        <begin position="94"/>
        <end position="146"/>
    </location>
</feature>
<evidence type="ECO:0000313" key="8">
    <source>
        <dbReference type="Proteomes" id="UP001292571"/>
    </source>
</evidence>
<name>A0ABU5P644_9PSED</name>
<proteinExistence type="predicted"/>
<dbReference type="Gene3D" id="2.40.50.140">
    <property type="entry name" value="Nucleic acid-binding proteins"/>
    <property type="match status" value="1"/>
</dbReference>
<dbReference type="Proteomes" id="UP001292571">
    <property type="component" value="Unassembled WGS sequence"/>
</dbReference>
<dbReference type="InterPro" id="IPR012340">
    <property type="entry name" value="NA-bd_OB-fold"/>
</dbReference>
<protein>
    <submittedName>
        <fullName evidence="7">NfeD family protein</fullName>
    </submittedName>
</protein>
<evidence type="ECO:0000259" key="6">
    <source>
        <dbReference type="Pfam" id="PF01957"/>
    </source>
</evidence>
<keyword evidence="4 5" id="KW-0472">Membrane</keyword>
<reference evidence="7 8" key="1">
    <citation type="submission" date="2023-12" db="EMBL/GenBank/DDBJ databases">
        <title>Pseudomonas sp. T5W1.</title>
        <authorList>
            <person name="Maltman C."/>
        </authorList>
    </citation>
    <scope>NUCLEOTIDE SEQUENCE [LARGE SCALE GENOMIC DNA]</scope>
    <source>
        <strain evidence="7 8">T5W1</strain>
    </source>
</reference>
<evidence type="ECO:0000313" key="7">
    <source>
        <dbReference type="EMBL" id="MEA1604958.1"/>
    </source>
</evidence>
<evidence type="ECO:0000256" key="5">
    <source>
        <dbReference type="SAM" id="Phobius"/>
    </source>
</evidence>
<dbReference type="EMBL" id="JAYEET010000009">
    <property type="protein sequence ID" value="MEA1604958.1"/>
    <property type="molecule type" value="Genomic_DNA"/>
</dbReference>
<feature type="transmembrane region" description="Helical" evidence="5">
    <location>
        <begin position="54"/>
        <end position="73"/>
    </location>
</feature>
<comment type="caution">
    <text evidence="7">The sequence shown here is derived from an EMBL/GenBank/DDBJ whole genome shotgun (WGS) entry which is preliminary data.</text>
</comment>
<keyword evidence="8" id="KW-1185">Reference proteome</keyword>